<feature type="region of interest" description="Disordered" evidence="1">
    <location>
        <begin position="1"/>
        <end position="35"/>
    </location>
</feature>
<accession>A0A919ASZ7</accession>
<evidence type="ECO:0000313" key="3">
    <source>
        <dbReference type="Proteomes" id="UP000630718"/>
    </source>
</evidence>
<evidence type="ECO:0000256" key="1">
    <source>
        <dbReference type="SAM" id="MobiDB-lite"/>
    </source>
</evidence>
<feature type="compositionally biased region" description="Basic and acidic residues" evidence="1">
    <location>
        <begin position="11"/>
        <end position="22"/>
    </location>
</feature>
<organism evidence="2 3">
    <name type="scientific">Streptomyces fumanus</name>
    <dbReference type="NCBI Taxonomy" id="67302"/>
    <lineage>
        <taxon>Bacteria</taxon>
        <taxon>Bacillati</taxon>
        <taxon>Actinomycetota</taxon>
        <taxon>Actinomycetes</taxon>
        <taxon>Kitasatosporales</taxon>
        <taxon>Streptomycetaceae</taxon>
        <taxon>Streptomyces</taxon>
    </lineage>
</organism>
<dbReference type="AlphaFoldDB" id="A0A919ASZ7"/>
<reference evidence="2" key="1">
    <citation type="journal article" date="2014" name="Int. J. Syst. Evol. Microbiol.">
        <title>Complete genome sequence of Corynebacterium casei LMG S-19264T (=DSM 44701T), isolated from a smear-ripened cheese.</title>
        <authorList>
            <consortium name="US DOE Joint Genome Institute (JGI-PGF)"/>
            <person name="Walter F."/>
            <person name="Albersmeier A."/>
            <person name="Kalinowski J."/>
            <person name="Ruckert C."/>
        </authorList>
    </citation>
    <scope>NUCLEOTIDE SEQUENCE</scope>
    <source>
        <strain evidence="2">JCM 4477</strain>
    </source>
</reference>
<proteinExistence type="predicted"/>
<protein>
    <submittedName>
        <fullName evidence="2">Uncharacterized protein</fullName>
    </submittedName>
</protein>
<dbReference type="EMBL" id="BNBI01000013">
    <property type="protein sequence ID" value="GHF22531.1"/>
    <property type="molecule type" value="Genomic_DNA"/>
</dbReference>
<evidence type="ECO:0000313" key="2">
    <source>
        <dbReference type="EMBL" id="GHF22531.1"/>
    </source>
</evidence>
<reference evidence="2" key="2">
    <citation type="submission" date="2020-09" db="EMBL/GenBank/DDBJ databases">
        <authorList>
            <person name="Sun Q."/>
            <person name="Ohkuma M."/>
        </authorList>
    </citation>
    <scope>NUCLEOTIDE SEQUENCE</scope>
    <source>
        <strain evidence="2">JCM 4477</strain>
    </source>
</reference>
<name>A0A919ASZ7_9ACTN</name>
<gene>
    <name evidence="2" type="ORF">GCM10018772_55180</name>
</gene>
<keyword evidence="3" id="KW-1185">Reference proteome</keyword>
<comment type="caution">
    <text evidence="2">The sequence shown here is derived from an EMBL/GenBank/DDBJ whole genome shotgun (WGS) entry which is preliminary data.</text>
</comment>
<dbReference type="Proteomes" id="UP000630718">
    <property type="component" value="Unassembled WGS sequence"/>
</dbReference>
<sequence length="84" mass="9167">MTRSGVLTVRPGRDRGGRENRYRLSHSPPGPVRDLATPGTAVPAAYATVPGASFERRQVVGRIRELTEAYGRSGVVRVFDVRGF</sequence>